<feature type="region of interest" description="Disordered" evidence="1">
    <location>
        <begin position="1"/>
        <end position="44"/>
    </location>
</feature>
<accession>A0ABU9XU48</accession>
<proteinExistence type="predicted"/>
<evidence type="ECO:0000313" key="4">
    <source>
        <dbReference type="Proteomes" id="UP001404104"/>
    </source>
</evidence>
<feature type="compositionally biased region" description="Basic and acidic residues" evidence="1">
    <location>
        <begin position="29"/>
        <end position="41"/>
    </location>
</feature>
<gene>
    <name evidence="3" type="ORF">ABC969_10095</name>
</gene>
<organism evidence="3 4">
    <name type="scientific">Sphingomonas qilianensis</name>
    <dbReference type="NCBI Taxonomy" id="1736690"/>
    <lineage>
        <taxon>Bacteria</taxon>
        <taxon>Pseudomonadati</taxon>
        <taxon>Pseudomonadota</taxon>
        <taxon>Alphaproteobacteria</taxon>
        <taxon>Sphingomonadales</taxon>
        <taxon>Sphingomonadaceae</taxon>
        <taxon>Sphingomonas</taxon>
    </lineage>
</organism>
<keyword evidence="4" id="KW-1185">Reference proteome</keyword>
<dbReference type="Proteomes" id="UP001404104">
    <property type="component" value="Unassembled WGS sequence"/>
</dbReference>
<keyword evidence="2" id="KW-0812">Transmembrane</keyword>
<dbReference type="RefSeq" id="WP_345864575.1">
    <property type="nucleotide sequence ID" value="NZ_JBDIMF010000003.1"/>
</dbReference>
<keyword evidence="2" id="KW-0472">Membrane</keyword>
<feature type="transmembrane region" description="Helical" evidence="2">
    <location>
        <begin position="137"/>
        <end position="157"/>
    </location>
</feature>
<dbReference type="EMBL" id="JBDIMF010000003">
    <property type="protein sequence ID" value="MEN2786769.1"/>
    <property type="molecule type" value="Genomic_DNA"/>
</dbReference>
<sequence>MNTMRVDPSTVPGWGIDVDPENDPTYPMRRIEDQTRGDTWKRPARQQADVEILESIEYNHRPAVVGTSAPPSGVSGVIRRFAFARSESDWLHWLMLMGADRINVVEGVIEDFGRGKVPNIPAEMGMRSAWQHNKIGLANKAVVFGLFAATLAVIGSVRKARAEQPVLAPRPDY</sequence>
<protein>
    <submittedName>
        <fullName evidence="3">Uncharacterized protein</fullName>
    </submittedName>
</protein>
<reference evidence="3 4" key="1">
    <citation type="submission" date="2024-05" db="EMBL/GenBank/DDBJ databases">
        <authorList>
            <person name="Liu Q."/>
            <person name="Xin Y.-H."/>
        </authorList>
    </citation>
    <scope>NUCLEOTIDE SEQUENCE [LARGE SCALE GENOMIC DNA]</scope>
    <source>
        <strain evidence="3 4">CGMCC 1.15349</strain>
    </source>
</reference>
<evidence type="ECO:0000256" key="2">
    <source>
        <dbReference type="SAM" id="Phobius"/>
    </source>
</evidence>
<name>A0ABU9XU48_9SPHN</name>
<keyword evidence="2" id="KW-1133">Transmembrane helix</keyword>
<evidence type="ECO:0000256" key="1">
    <source>
        <dbReference type="SAM" id="MobiDB-lite"/>
    </source>
</evidence>
<comment type="caution">
    <text evidence="3">The sequence shown here is derived from an EMBL/GenBank/DDBJ whole genome shotgun (WGS) entry which is preliminary data.</text>
</comment>
<evidence type="ECO:0000313" key="3">
    <source>
        <dbReference type="EMBL" id="MEN2786769.1"/>
    </source>
</evidence>